<protein>
    <submittedName>
        <fullName evidence="1">Uncharacterized protein</fullName>
    </submittedName>
</protein>
<name>A0A0A9H2M7_ARUDO</name>
<sequence>MSLETPGLLLIIDCTLQVQLFSSVLPTAFLHGYQAILPVLLAMPFDQGAA</sequence>
<reference evidence="1" key="1">
    <citation type="submission" date="2014-09" db="EMBL/GenBank/DDBJ databases">
        <authorList>
            <person name="Magalhaes I.L.F."/>
            <person name="Oliveira U."/>
            <person name="Santos F.R."/>
            <person name="Vidigal T.H.D.A."/>
            <person name="Brescovit A.D."/>
            <person name="Santos A.J."/>
        </authorList>
    </citation>
    <scope>NUCLEOTIDE SEQUENCE</scope>
    <source>
        <tissue evidence="1">Shoot tissue taken approximately 20 cm above the soil surface</tissue>
    </source>
</reference>
<evidence type="ECO:0000313" key="1">
    <source>
        <dbReference type="EMBL" id="JAE31027.1"/>
    </source>
</evidence>
<reference evidence="1" key="2">
    <citation type="journal article" date="2015" name="Data Brief">
        <title>Shoot transcriptome of the giant reed, Arundo donax.</title>
        <authorList>
            <person name="Barrero R.A."/>
            <person name="Guerrero F.D."/>
            <person name="Moolhuijzen P."/>
            <person name="Goolsby J.A."/>
            <person name="Tidwell J."/>
            <person name="Bellgard S.E."/>
            <person name="Bellgard M.I."/>
        </authorList>
    </citation>
    <scope>NUCLEOTIDE SEQUENCE</scope>
    <source>
        <tissue evidence="1">Shoot tissue taken approximately 20 cm above the soil surface</tissue>
    </source>
</reference>
<dbReference type="EMBL" id="GBRH01166869">
    <property type="protein sequence ID" value="JAE31027.1"/>
    <property type="molecule type" value="Transcribed_RNA"/>
</dbReference>
<dbReference type="AlphaFoldDB" id="A0A0A9H2M7"/>
<organism evidence="1">
    <name type="scientific">Arundo donax</name>
    <name type="common">Giant reed</name>
    <name type="synonym">Donax arundinaceus</name>
    <dbReference type="NCBI Taxonomy" id="35708"/>
    <lineage>
        <taxon>Eukaryota</taxon>
        <taxon>Viridiplantae</taxon>
        <taxon>Streptophyta</taxon>
        <taxon>Embryophyta</taxon>
        <taxon>Tracheophyta</taxon>
        <taxon>Spermatophyta</taxon>
        <taxon>Magnoliopsida</taxon>
        <taxon>Liliopsida</taxon>
        <taxon>Poales</taxon>
        <taxon>Poaceae</taxon>
        <taxon>PACMAD clade</taxon>
        <taxon>Arundinoideae</taxon>
        <taxon>Arundineae</taxon>
        <taxon>Arundo</taxon>
    </lineage>
</organism>
<accession>A0A0A9H2M7</accession>
<proteinExistence type="predicted"/>